<evidence type="ECO:0000256" key="1">
    <source>
        <dbReference type="SAM" id="MobiDB-lite"/>
    </source>
</evidence>
<organism evidence="4 5">
    <name type="scientific">Amniculicola lignicola CBS 123094</name>
    <dbReference type="NCBI Taxonomy" id="1392246"/>
    <lineage>
        <taxon>Eukaryota</taxon>
        <taxon>Fungi</taxon>
        <taxon>Dikarya</taxon>
        <taxon>Ascomycota</taxon>
        <taxon>Pezizomycotina</taxon>
        <taxon>Dothideomycetes</taxon>
        <taxon>Pleosporomycetidae</taxon>
        <taxon>Pleosporales</taxon>
        <taxon>Amniculicolaceae</taxon>
        <taxon>Amniculicola</taxon>
    </lineage>
</organism>
<dbReference type="AlphaFoldDB" id="A0A6A5W8H3"/>
<keyword evidence="2" id="KW-0472">Membrane</keyword>
<evidence type="ECO:0000313" key="4">
    <source>
        <dbReference type="EMBL" id="KAF1997154.1"/>
    </source>
</evidence>
<accession>A0A6A5W8H3</accession>
<feature type="region of interest" description="Disordered" evidence="1">
    <location>
        <begin position="167"/>
        <end position="221"/>
    </location>
</feature>
<keyword evidence="5" id="KW-1185">Reference proteome</keyword>
<gene>
    <name evidence="4" type="ORF">P154DRAFT_622750</name>
</gene>
<feature type="chain" id="PRO_5025437559" description="Extracellular membrane protein CFEM domain-containing protein" evidence="3">
    <location>
        <begin position="20"/>
        <end position="409"/>
    </location>
</feature>
<reference evidence="4" key="1">
    <citation type="journal article" date="2020" name="Stud. Mycol.">
        <title>101 Dothideomycetes genomes: a test case for predicting lifestyles and emergence of pathogens.</title>
        <authorList>
            <person name="Haridas S."/>
            <person name="Albert R."/>
            <person name="Binder M."/>
            <person name="Bloem J."/>
            <person name="Labutti K."/>
            <person name="Salamov A."/>
            <person name="Andreopoulos B."/>
            <person name="Baker S."/>
            <person name="Barry K."/>
            <person name="Bills G."/>
            <person name="Bluhm B."/>
            <person name="Cannon C."/>
            <person name="Castanera R."/>
            <person name="Culley D."/>
            <person name="Daum C."/>
            <person name="Ezra D."/>
            <person name="Gonzalez J."/>
            <person name="Henrissat B."/>
            <person name="Kuo A."/>
            <person name="Liang C."/>
            <person name="Lipzen A."/>
            <person name="Lutzoni F."/>
            <person name="Magnuson J."/>
            <person name="Mondo S."/>
            <person name="Nolan M."/>
            <person name="Ohm R."/>
            <person name="Pangilinan J."/>
            <person name="Park H.-J."/>
            <person name="Ramirez L."/>
            <person name="Alfaro M."/>
            <person name="Sun H."/>
            <person name="Tritt A."/>
            <person name="Yoshinaga Y."/>
            <person name="Zwiers L.-H."/>
            <person name="Turgeon B."/>
            <person name="Goodwin S."/>
            <person name="Spatafora J."/>
            <person name="Crous P."/>
            <person name="Grigoriev I."/>
        </authorList>
    </citation>
    <scope>NUCLEOTIDE SEQUENCE</scope>
    <source>
        <strain evidence="4">CBS 123094</strain>
    </source>
</reference>
<proteinExistence type="predicted"/>
<evidence type="ECO:0000313" key="5">
    <source>
        <dbReference type="Proteomes" id="UP000799779"/>
    </source>
</evidence>
<protein>
    <recommendedName>
        <fullName evidence="6">Extracellular membrane protein CFEM domain-containing protein</fullName>
    </recommendedName>
</protein>
<dbReference type="EMBL" id="ML977617">
    <property type="protein sequence ID" value="KAF1997154.1"/>
    <property type="molecule type" value="Genomic_DNA"/>
</dbReference>
<evidence type="ECO:0000256" key="2">
    <source>
        <dbReference type="SAM" id="Phobius"/>
    </source>
</evidence>
<feature type="compositionally biased region" description="Polar residues" evidence="1">
    <location>
        <begin position="202"/>
        <end position="215"/>
    </location>
</feature>
<sequence>MRLCSISIVVVFTATFTLAQDIWKEGFAPECCGVAPETIDEQSRTLICAAHFDACDYICGAWNLTEKEILDFGVSPFDVLDAECDKDSHLLNLCVDEYWKCPSEVATKISKTVPSPEQPFLSTVTQAARTTPDTLNNDPGEPTSATSATFFLDQNVKSFLAAHQTLGQSSTLGPSSTPRSTPMSTLMPTSTPIPISTPAPEATQNANSRSSNVPKTKNRAGGLTTGEKVGIGIGVLSAVVITTALVFWYLEFRRRGGKKAVVGDTPPPPEHIYEGGLEVAYSHDPNFFRRSELYGSVPTLVNIKYGSGVPSSSGQGDDLPELEGQYSHSNVNQERWSHQQNRMSEIGPTSPVENVTTAVIRSDTSRREVRSLPPPIGTTTSGEIDDSIQQSRRSTLPALPPIERVSSPR</sequence>
<feature type="transmembrane region" description="Helical" evidence="2">
    <location>
        <begin position="229"/>
        <end position="250"/>
    </location>
</feature>
<feature type="compositionally biased region" description="Polar residues" evidence="1">
    <location>
        <begin position="377"/>
        <end position="394"/>
    </location>
</feature>
<dbReference type="Proteomes" id="UP000799779">
    <property type="component" value="Unassembled WGS sequence"/>
</dbReference>
<keyword evidence="2" id="KW-0812">Transmembrane</keyword>
<keyword evidence="2" id="KW-1133">Transmembrane helix</keyword>
<feature type="signal peptide" evidence="3">
    <location>
        <begin position="1"/>
        <end position="19"/>
    </location>
</feature>
<feature type="compositionally biased region" description="Low complexity" evidence="1">
    <location>
        <begin position="174"/>
        <end position="200"/>
    </location>
</feature>
<keyword evidence="3" id="KW-0732">Signal</keyword>
<evidence type="ECO:0008006" key="6">
    <source>
        <dbReference type="Google" id="ProtNLM"/>
    </source>
</evidence>
<name>A0A6A5W8H3_9PLEO</name>
<feature type="region of interest" description="Disordered" evidence="1">
    <location>
        <begin position="359"/>
        <end position="409"/>
    </location>
</feature>
<evidence type="ECO:0000256" key="3">
    <source>
        <dbReference type="SAM" id="SignalP"/>
    </source>
</evidence>